<organism evidence="1 2">
    <name type="scientific">Linnemannia gamsii</name>
    <dbReference type="NCBI Taxonomy" id="64522"/>
    <lineage>
        <taxon>Eukaryota</taxon>
        <taxon>Fungi</taxon>
        <taxon>Fungi incertae sedis</taxon>
        <taxon>Mucoromycota</taxon>
        <taxon>Mortierellomycotina</taxon>
        <taxon>Mortierellomycetes</taxon>
        <taxon>Mortierellales</taxon>
        <taxon>Mortierellaceae</taxon>
        <taxon>Linnemannia</taxon>
    </lineage>
</organism>
<evidence type="ECO:0000313" key="2">
    <source>
        <dbReference type="Proteomes" id="UP000823405"/>
    </source>
</evidence>
<dbReference type="EMBL" id="JAAAIN010003407">
    <property type="protein sequence ID" value="KAG0285877.1"/>
    <property type="molecule type" value="Genomic_DNA"/>
</dbReference>
<protein>
    <submittedName>
        <fullName evidence="1">Uncharacterized protein</fullName>
    </submittedName>
</protein>
<evidence type="ECO:0000313" key="1">
    <source>
        <dbReference type="EMBL" id="KAG0285877.1"/>
    </source>
</evidence>
<feature type="non-terminal residue" evidence="1">
    <location>
        <position position="108"/>
    </location>
</feature>
<dbReference type="OrthoDB" id="2411348at2759"/>
<sequence length="108" mass="12587">MQSTCADFFNCSLPEEERTNKHKKRFHEINVVTLKNADPSLPPIKIQRDPSKEMYFRCSHPDCGYLTISSCRLRQHHKKCKFLNPDRESVATAATTMPQHARSQRQNQ</sequence>
<name>A0A9P6UF50_9FUNG</name>
<keyword evidence="2" id="KW-1185">Reference proteome</keyword>
<dbReference type="AlphaFoldDB" id="A0A9P6UF50"/>
<gene>
    <name evidence="1" type="ORF">BGZ97_007640</name>
</gene>
<reference evidence="1" key="1">
    <citation type="journal article" date="2020" name="Fungal Divers.">
        <title>Resolving the Mortierellaceae phylogeny through synthesis of multi-gene phylogenetics and phylogenomics.</title>
        <authorList>
            <person name="Vandepol N."/>
            <person name="Liber J."/>
            <person name="Desiro A."/>
            <person name="Na H."/>
            <person name="Kennedy M."/>
            <person name="Barry K."/>
            <person name="Grigoriev I.V."/>
            <person name="Miller A.N."/>
            <person name="O'Donnell K."/>
            <person name="Stajich J.E."/>
            <person name="Bonito G."/>
        </authorList>
    </citation>
    <scope>NUCLEOTIDE SEQUENCE</scope>
    <source>
        <strain evidence="1">NVP60</strain>
    </source>
</reference>
<proteinExistence type="predicted"/>
<comment type="caution">
    <text evidence="1">The sequence shown here is derived from an EMBL/GenBank/DDBJ whole genome shotgun (WGS) entry which is preliminary data.</text>
</comment>
<accession>A0A9P6UF50</accession>
<dbReference type="Proteomes" id="UP000823405">
    <property type="component" value="Unassembled WGS sequence"/>
</dbReference>